<feature type="compositionally biased region" description="Low complexity" evidence="1">
    <location>
        <begin position="89"/>
        <end position="107"/>
    </location>
</feature>
<dbReference type="AlphaFoldDB" id="A0A550CVW2"/>
<proteinExistence type="predicted"/>
<evidence type="ECO:0000313" key="2">
    <source>
        <dbReference type="EMBL" id="TRM68932.1"/>
    </source>
</evidence>
<comment type="caution">
    <text evidence="2">The sequence shown here is derived from an EMBL/GenBank/DDBJ whole genome shotgun (WGS) entry which is preliminary data.</text>
</comment>
<gene>
    <name evidence="2" type="ORF">BD626DRAFT_3091</name>
</gene>
<accession>A0A550CVW2</accession>
<dbReference type="EMBL" id="VDMD01000001">
    <property type="protein sequence ID" value="TRM68932.1"/>
    <property type="molecule type" value="Genomic_DNA"/>
</dbReference>
<protein>
    <submittedName>
        <fullName evidence="2">Uncharacterized protein</fullName>
    </submittedName>
</protein>
<evidence type="ECO:0000313" key="3">
    <source>
        <dbReference type="Proteomes" id="UP000320762"/>
    </source>
</evidence>
<feature type="region of interest" description="Disordered" evidence="1">
    <location>
        <begin position="39"/>
        <end position="111"/>
    </location>
</feature>
<evidence type="ECO:0000256" key="1">
    <source>
        <dbReference type="SAM" id="MobiDB-lite"/>
    </source>
</evidence>
<name>A0A550CVW2_9AGAR</name>
<dbReference type="OrthoDB" id="3008586at2759"/>
<dbReference type="Proteomes" id="UP000320762">
    <property type="component" value="Unassembled WGS sequence"/>
</dbReference>
<keyword evidence="3" id="KW-1185">Reference proteome</keyword>
<organism evidence="2 3">
    <name type="scientific">Schizophyllum amplum</name>
    <dbReference type="NCBI Taxonomy" id="97359"/>
    <lineage>
        <taxon>Eukaryota</taxon>
        <taxon>Fungi</taxon>
        <taxon>Dikarya</taxon>
        <taxon>Basidiomycota</taxon>
        <taxon>Agaricomycotina</taxon>
        <taxon>Agaricomycetes</taxon>
        <taxon>Agaricomycetidae</taxon>
        <taxon>Agaricales</taxon>
        <taxon>Schizophyllaceae</taxon>
        <taxon>Schizophyllum</taxon>
    </lineage>
</organism>
<sequence length="394" mass="40617">MFLFRTRQTASNAPASGGLFSSLKRAVAGFIAPSANELVLESPPPSRPDSRATIDLTPYARPASRATIDLTPYARASESASKSDDSDNSDFASSASDTSSTPSSPASNMPDLIANSEDKVIAVTVAPVPVYAPGFGAPVSDADAAVIQAREDQNDTLADALAAALANDIETSANAHDIYAVPFFRTPSPLSLAVEQPVQALTAPSAVAVEQATAPEVGAAAAIDGAQAQAIDDVIPALSPAITCASLPDSPESPPASLLFAPTPDRDIARIFTLLPNINYTAANASSPHALANSVDPAARFHAAPNVIVSSSVCDAYDGLAKRWGPAPIYEGATWANAPAVFPNSMWEMRASERAQNSGSRVLQQPRAVGGLYSWGAQGNAWAATPEDGLFAGF</sequence>
<reference evidence="2 3" key="1">
    <citation type="journal article" date="2019" name="New Phytol.">
        <title>Comparative genomics reveals unique wood-decay strategies and fruiting body development in the Schizophyllaceae.</title>
        <authorList>
            <person name="Almasi E."/>
            <person name="Sahu N."/>
            <person name="Krizsan K."/>
            <person name="Balint B."/>
            <person name="Kovacs G.M."/>
            <person name="Kiss B."/>
            <person name="Cseklye J."/>
            <person name="Drula E."/>
            <person name="Henrissat B."/>
            <person name="Nagy I."/>
            <person name="Chovatia M."/>
            <person name="Adam C."/>
            <person name="LaButti K."/>
            <person name="Lipzen A."/>
            <person name="Riley R."/>
            <person name="Grigoriev I.V."/>
            <person name="Nagy L.G."/>
        </authorList>
    </citation>
    <scope>NUCLEOTIDE SEQUENCE [LARGE SCALE GENOMIC DNA]</scope>
    <source>
        <strain evidence="2 3">NL-1724</strain>
    </source>
</reference>